<reference evidence="1" key="1">
    <citation type="submission" date="2019-03" db="EMBL/GenBank/DDBJ databases">
        <title>Largest Complete Mitochondrial Genome of a Gymnosperm, Sitka Spruce (Picea sitchensis), Indicates Complex Physical Structure.</title>
        <authorList>
            <person name="Jackman S.D."/>
            <person name="Coombe L."/>
            <person name="Warren R."/>
            <person name="Kirk H."/>
            <person name="Trinh E."/>
            <person name="McLeod T."/>
            <person name="Pleasance S."/>
            <person name="Pandoh P."/>
            <person name="Zhao Y."/>
            <person name="Coope R."/>
            <person name="Bousquet J."/>
            <person name="Bohlmann J.C."/>
            <person name="Jones S.J.M."/>
            <person name="Birol I."/>
        </authorList>
    </citation>
    <scope>NUCLEOTIDE SEQUENCE</scope>
    <source>
        <strain evidence="1">Q903</strain>
    </source>
</reference>
<gene>
    <name evidence="1" type="primary">orf04409</name>
    <name evidence="1" type="ORF">Q903MT_gene4386</name>
</gene>
<proteinExistence type="predicted"/>
<protein>
    <submittedName>
        <fullName evidence="1">Uncharacterized protein</fullName>
    </submittedName>
</protein>
<accession>A0A6B9XTI3</accession>
<name>A0A6B9XTI3_PICSI</name>
<sequence>MCLSLGGARSKKASFSHTYLDLPPSIRSIGATDLVSKTTESASEGAGGRNYLLSMSGRATIWRGEYGGENGNF</sequence>
<dbReference type="AlphaFoldDB" id="A0A6B9XTI3"/>
<organism evidence="1">
    <name type="scientific">Picea sitchensis</name>
    <name type="common">Sitka spruce</name>
    <name type="synonym">Pinus sitchensis</name>
    <dbReference type="NCBI Taxonomy" id="3332"/>
    <lineage>
        <taxon>Eukaryota</taxon>
        <taxon>Viridiplantae</taxon>
        <taxon>Streptophyta</taxon>
        <taxon>Embryophyta</taxon>
        <taxon>Tracheophyta</taxon>
        <taxon>Spermatophyta</taxon>
        <taxon>Pinopsida</taxon>
        <taxon>Pinidae</taxon>
        <taxon>Conifers I</taxon>
        <taxon>Pinales</taxon>
        <taxon>Pinaceae</taxon>
        <taxon>Picea</taxon>
    </lineage>
</organism>
<evidence type="ECO:0000313" key="1">
    <source>
        <dbReference type="EMBL" id="QHR90363.1"/>
    </source>
</evidence>
<geneLocation type="mitochondrion" evidence="1"/>
<keyword evidence="1" id="KW-0496">Mitochondrion</keyword>
<dbReference type="EMBL" id="MK697699">
    <property type="protein sequence ID" value="QHR90363.1"/>
    <property type="molecule type" value="Genomic_DNA"/>
</dbReference>